<feature type="compositionally biased region" description="Basic residues" evidence="1">
    <location>
        <begin position="251"/>
        <end position="265"/>
    </location>
</feature>
<feature type="compositionally biased region" description="Basic and acidic residues" evidence="1">
    <location>
        <begin position="266"/>
        <end position="279"/>
    </location>
</feature>
<gene>
    <name evidence="2" type="ORF">AVDCRST_MAG79-769</name>
</gene>
<evidence type="ECO:0000313" key="2">
    <source>
        <dbReference type="EMBL" id="CAA9529312.1"/>
    </source>
</evidence>
<feature type="compositionally biased region" description="Basic and acidic residues" evidence="1">
    <location>
        <begin position="98"/>
        <end position="117"/>
    </location>
</feature>
<feature type="compositionally biased region" description="Low complexity" evidence="1">
    <location>
        <begin position="302"/>
        <end position="320"/>
    </location>
</feature>
<dbReference type="EMBL" id="CADCWC010000149">
    <property type="protein sequence ID" value="CAA9529312.1"/>
    <property type="molecule type" value="Genomic_DNA"/>
</dbReference>
<feature type="compositionally biased region" description="Basic residues" evidence="1">
    <location>
        <begin position="34"/>
        <end position="45"/>
    </location>
</feature>
<protein>
    <submittedName>
        <fullName evidence="2">Mrp protein homolog</fullName>
    </submittedName>
</protein>
<reference evidence="2" key="1">
    <citation type="submission" date="2020-02" db="EMBL/GenBank/DDBJ databases">
        <authorList>
            <person name="Meier V. D."/>
        </authorList>
    </citation>
    <scope>NUCLEOTIDE SEQUENCE</scope>
    <source>
        <strain evidence="2">AVDCRST_MAG79</strain>
    </source>
</reference>
<feature type="compositionally biased region" description="Basic and acidic residues" evidence="1">
    <location>
        <begin position="166"/>
        <end position="186"/>
    </location>
</feature>
<feature type="compositionally biased region" description="Basic residues" evidence="1">
    <location>
        <begin position="219"/>
        <end position="233"/>
    </location>
</feature>
<feature type="compositionally biased region" description="Basic and acidic residues" evidence="1">
    <location>
        <begin position="124"/>
        <end position="141"/>
    </location>
</feature>
<feature type="compositionally biased region" description="Basic residues" evidence="1">
    <location>
        <begin position="60"/>
        <end position="77"/>
    </location>
</feature>
<feature type="non-terminal residue" evidence="2">
    <location>
        <position position="1"/>
    </location>
</feature>
<name>A0A6J4TQ31_9ACTN</name>
<feature type="compositionally biased region" description="Basic residues" evidence="1">
    <location>
        <begin position="1"/>
        <end position="26"/>
    </location>
</feature>
<organism evidence="2">
    <name type="scientific">uncultured Thermoleophilia bacterium</name>
    <dbReference type="NCBI Taxonomy" id="1497501"/>
    <lineage>
        <taxon>Bacteria</taxon>
        <taxon>Bacillati</taxon>
        <taxon>Actinomycetota</taxon>
        <taxon>Thermoleophilia</taxon>
        <taxon>environmental samples</taxon>
    </lineage>
</organism>
<accession>A0A6J4TQ31</accession>
<evidence type="ECO:0000256" key="1">
    <source>
        <dbReference type="SAM" id="MobiDB-lite"/>
    </source>
</evidence>
<feature type="compositionally biased region" description="Basic residues" evidence="1">
    <location>
        <begin position="322"/>
        <end position="335"/>
    </location>
</feature>
<dbReference type="AlphaFoldDB" id="A0A6J4TQ31"/>
<sequence length="369" mass="41559">AHRRRHPRGPPARHRPRAAARRRRAAHGPGDRRLGRRRRHRRHRADGRGVSAEGEDPRRRRDRGRSRARRPRRRGGLHAHDARGAGGALDPAAWRPDAALEGRLRRRADPGARDRLGQGRGRQVVRDRQPGPRPARDGPRGRRDRRRHLRVLDPRHARRAPAPGDGRPHDRAARRARPEGHVDRLLPRRGRRRHVAWSDAAQGPRAVHERRALGLARLPARRHAARHGRRRHLAGPAAPSRRGADRDHAAGRRPARRRAGGRRRGSHEDDRGGRDREHVLPGLPVLRRARRRVRDRRRQRPGRAPGRAAPGRDPARAGAARGRGRRRPALHGRSRVARELRHLGGGRPVGGDAPARSGGPDLPPADRPL</sequence>
<feature type="non-terminal residue" evidence="2">
    <location>
        <position position="369"/>
    </location>
</feature>
<feature type="compositionally biased region" description="Basic residues" evidence="1">
    <location>
        <begin position="287"/>
        <end position="301"/>
    </location>
</feature>
<proteinExistence type="predicted"/>
<feature type="region of interest" description="Disordered" evidence="1">
    <location>
        <begin position="1"/>
        <end position="369"/>
    </location>
</feature>